<evidence type="ECO:0000256" key="1">
    <source>
        <dbReference type="ARBA" id="ARBA00004141"/>
    </source>
</evidence>
<proteinExistence type="predicted"/>
<evidence type="ECO:0000259" key="8">
    <source>
        <dbReference type="PROSITE" id="PS50922"/>
    </source>
</evidence>
<accession>Q01D91</accession>
<feature type="transmembrane region" description="Helical" evidence="7">
    <location>
        <begin position="276"/>
        <end position="296"/>
    </location>
</feature>
<evidence type="ECO:0000256" key="4">
    <source>
        <dbReference type="ARBA" id="ARBA00023136"/>
    </source>
</evidence>
<evidence type="ECO:0000256" key="6">
    <source>
        <dbReference type="SAM" id="MobiDB-lite"/>
    </source>
</evidence>
<keyword evidence="2 5" id="KW-0812">Transmembrane</keyword>
<dbReference type="Proteomes" id="UP000195557">
    <property type="component" value="Unassembled WGS sequence"/>
</dbReference>
<dbReference type="RefSeq" id="XP_003077972.1">
    <property type="nucleotide sequence ID" value="XM_003077924.1"/>
</dbReference>
<dbReference type="GO" id="GO:0046513">
    <property type="term" value="P:ceramide biosynthetic process"/>
    <property type="evidence" value="ECO:0007669"/>
    <property type="project" value="InterPro"/>
</dbReference>
<accession>A0A454XJE1</accession>
<dbReference type="GO" id="GO:0005789">
    <property type="term" value="C:endoplasmic reticulum membrane"/>
    <property type="evidence" value="ECO:0007669"/>
    <property type="project" value="UniProtKB-SubCell"/>
</dbReference>
<dbReference type="PANTHER" id="PTHR12560">
    <property type="entry name" value="LONGEVITY ASSURANCE FACTOR 1 LAG1"/>
    <property type="match status" value="1"/>
</dbReference>
<dbReference type="SMART" id="SM00724">
    <property type="entry name" value="TLC"/>
    <property type="match status" value="1"/>
</dbReference>
<organism evidence="9 11">
    <name type="scientific">Ostreococcus tauri</name>
    <name type="common">Marine green alga</name>
    <dbReference type="NCBI Taxonomy" id="70448"/>
    <lineage>
        <taxon>Eukaryota</taxon>
        <taxon>Viridiplantae</taxon>
        <taxon>Chlorophyta</taxon>
        <taxon>Mamiellophyceae</taxon>
        <taxon>Mamiellales</taxon>
        <taxon>Bathycoccaceae</taxon>
        <taxon>Ostreococcus</taxon>
    </lineage>
</organism>
<evidence type="ECO:0000313" key="9">
    <source>
        <dbReference type="EMBL" id="CAL52712.1"/>
    </source>
</evidence>
<sequence>MDASWSAALAALRADARAFGVEIGVVKMTKTLKSVRKNAMRSTVRAPLGGLDARQAVMYAVIMFVFNWLLRVVVVEPLGRVLMGFSGKARTKARNARAEKFAQSALEMVTYGAFSYFGAMIVPKQSWFWPSSEWWRGFPVKTLATDGALRCYYLAYGARYVAGAVNVLLEHKRKDFWSMQLHHVSTIGVIWVSYVYGWTRVGAVIMLVLDPADVPLHAAKCAKYIGDARGNKRFQLLADVLFAIFLVTFFVMRLVMYPYVVWSSHFEARRYFGASFGYWTCVVLLYIILGLQVYWFKLIVNVVHRILITGSAEDVRSDDEDDDEEEDDDDAKKRR</sequence>
<dbReference type="OMA" id="FPEGHSW"/>
<dbReference type="Pfam" id="PF03798">
    <property type="entry name" value="TRAM_LAG1_CLN8"/>
    <property type="match status" value="1"/>
</dbReference>
<evidence type="ECO:0000313" key="10">
    <source>
        <dbReference type="EMBL" id="OUS45771.1"/>
    </source>
</evidence>
<dbReference type="STRING" id="70448.Q01D91"/>
<evidence type="ECO:0000256" key="2">
    <source>
        <dbReference type="ARBA" id="ARBA00022692"/>
    </source>
</evidence>
<dbReference type="GO" id="GO:0050291">
    <property type="term" value="F:sphingosine N-acyltransferase activity"/>
    <property type="evidence" value="ECO:0007669"/>
    <property type="project" value="InterPro"/>
</dbReference>
<dbReference type="InterPro" id="IPR016439">
    <property type="entry name" value="Lag1/Lac1-like"/>
</dbReference>
<evidence type="ECO:0000313" key="11">
    <source>
        <dbReference type="Proteomes" id="UP000009170"/>
    </source>
</evidence>
<dbReference type="EMBL" id="CAID01000003">
    <property type="protein sequence ID" value="CAL52712.1"/>
    <property type="molecule type" value="Genomic_DNA"/>
</dbReference>
<dbReference type="KEGG" id="ota:OT_ostta03g00655"/>
<feature type="transmembrane region" description="Helical" evidence="7">
    <location>
        <begin position="236"/>
        <end position="256"/>
    </location>
</feature>
<dbReference type="EMBL" id="KZ155786">
    <property type="protein sequence ID" value="OUS45771.1"/>
    <property type="molecule type" value="Genomic_DNA"/>
</dbReference>
<dbReference type="FunCoup" id="Q01D91">
    <property type="interactions" value="1833"/>
</dbReference>
<dbReference type="Proteomes" id="UP000009170">
    <property type="component" value="Unassembled WGS sequence"/>
</dbReference>
<dbReference type="PROSITE" id="PS50922">
    <property type="entry name" value="TLC"/>
    <property type="match status" value="1"/>
</dbReference>
<protein>
    <submittedName>
        <fullName evidence="10">Protein transporter of the TRAM superfamily</fullName>
    </submittedName>
    <submittedName>
        <fullName evidence="9">TRAM/LAG1/CLN8 homology domain</fullName>
    </submittedName>
</protein>
<evidence type="ECO:0000256" key="5">
    <source>
        <dbReference type="PROSITE-ProRule" id="PRU00205"/>
    </source>
</evidence>
<accession>A0A1Y5I8L5</accession>
<evidence type="ECO:0000256" key="3">
    <source>
        <dbReference type="ARBA" id="ARBA00022989"/>
    </source>
</evidence>
<keyword evidence="3 7" id="KW-1133">Transmembrane helix</keyword>
<comment type="subcellular location">
    <subcellularLocation>
        <location evidence="1">Membrane</location>
        <topology evidence="1">Multi-pass membrane protein</topology>
    </subcellularLocation>
</comment>
<feature type="region of interest" description="Disordered" evidence="6">
    <location>
        <begin position="313"/>
        <end position="335"/>
    </location>
</feature>
<dbReference type="AlphaFoldDB" id="Q01D91"/>
<evidence type="ECO:0000256" key="7">
    <source>
        <dbReference type="SAM" id="Phobius"/>
    </source>
</evidence>
<dbReference type="OrthoDB" id="537032at2759"/>
<feature type="compositionally biased region" description="Acidic residues" evidence="6">
    <location>
        <begin position="316"/>
        <end position="329"/>
    </location>
</feature>
<dbReference type="PIRSF" id="PIRSF005225">
    <property type="entry name" value="LAG1_LAC1"/>
    <property type="match status" value="1"/>
</dbReference>
<dbReference type="PANTHER" id="PTHR12560:SF0">
    <property type="entry name" value="LD18904P"/>
    <property type="match status" value="1"/>
</dbReference>
<gene>
    <name evidence="10" type="ORF">BE221DRAFT_192894</name>
    <name evidence="9" type="ORF">OT_ostta03g00655</name>
</gene>
<name>Q01D91_OSTTA</name>
<feature type="domain" description="TLC" evidence="8">
    <location>
        <begin position="93"/>
        <end position="308"/>
    </location>
</feature>
<reference evidence="9" key="2">
    <citation type="journal article" date="2014" name="BMC Genomics">
        <title>An improved genome of the model marine alga Ostreococcus tauri unfolds by assessing Illumina de novo assemblies.</title>
        <authorList>
            <person name="Blanc-Mathieu R."/>
            <person name="Verhelst B."/>
            <person name="Derelle E."/>
            <person name="Rombauts S."/>
            <person name="Bouget F.Y."/>
            <person name="Carre I."/>
            <person name="Chateau A."/>
            <person name="Eyre-Walker A."/>
            <person name="Grimsley N."/>
            <person name="Moreau H."/>
            <person name="Piegu B."/>
            <person name="Rivals E."/>
            <person name="Schackwitz W."/>
            <person name="Van de Peer Y."/>
            <person name="Piganeau G."/>
        </authorList>
    </citation>
    <scope>NUCLEOTIDE SEQUENCE</scope>
    <source>
        <strain evidence="9">RCC4221</strain>
    </source>
</reference>
<keyword evidence="11" id="KW-1185">Reference proteome</keyword>
<dbReference type="GeneID" id="9832817"/>
<reference evidence="9 11" key="1">
    <citation type="journal article" date="2006" name="Proc. Natl. Acad. Sci. U.S.A.">
        <title>Genome analysis of the smallest free-living eukaryote Ostreococcus tauri unveils many unique features.</title>
        <authorList>
            <person name="Derelle E."/>
            <person name="Ferraz C."/>
            <person name="Rombauts S."/>
            <person name="Rouze P."/>
            <person name="Worden A.Z."/>
            <person name="Robbens S."/>
            <person name="Partensky F."/>
            <person name="Degroeve S."/>
            <person name="Echeynie S."/>
            <person name="Cooke R."/>
            <person name="Saeys Y."/>
            <person name="Wuyts J."/>
            <person name="Jabbari K."/>
            <person name="Bowler C."/>
            <person name="Panaud O."/>
            <person name="Piegu B."/>
            <person name="Ball S.G."/>
            <person name="Ral J.-P."/>
            <person name="Bouget F.-Y."/>
            <person name="Piganeau G."/>
            <person name="De Baets B."/>
            <person name="Picard A."/>
            <person name="Delseny M."/>
            <person name="Demaille J."/>
            <person name="Van de Peer Y."/>
            <person name="Moreau H."/>
        </authorList>
    </citation>
    <scope>NUCLEOTIDE SEQUENCE [LARGE SCALE GENOMIC DNA]</scope>
    <source>
        <strain evidence="9 11">OTTH0595</strain>
    </source>
</reference>
<dbReference type="InParanoid" id="Q01D91"/>
<reference evidence="10" key="3">
    <citation type="submission" date="2017-04" db="EMBL/GenBank/DDBJ databases">
        <title>Population genomics of picophytoplankton unveils novel chromosome hypervariability.</title>
        <authorList>
            <consortium name="DOE Joint Genome Institute"/>
            <person name="Blanc-Mathieu R."/>
            <person name="Krasovec M."/>
            <person name="Hebrard M."/>
            <person name="Yau S."/>
            <person name="Desgranges E."/>
            <person name="Martin J."/>
            <person name="Schackwitz W."/>
            <person name="Kuo A."/>
            <person name="Salin G."/>
            <person name="Donnadieu C."/>
            <person name="Desdevises Y."/>
            <person name="Sanchez-Ferandin S."/>
            <person name="Moreau H."/>
            <person name="Rivals E."/>
            <person name="Grigoriev I.V."/>
            <person name="Grimsley N."/>
            <person name="Eyre-Walker A."/>
            <person name="Piganeau G."/>
        </authorList>
    </citation>
    <scope>NUCLEOTIDE SEQUENCE [LARGE SCALE GENOMIC DNA]</scope>
    <source>
        <strain evidence="10">RCC 1115</strain>
    </source>
</reference>
<feature type="transmembrane region" description="Helical" evidence="7">
    <location>
        <begin position="57"/>
        <end position="83"/>
    </location>
</feature>
<dbReference type="InterPro" id="IPR006634">
    <property type="entry name" value="TLC-dom"/>
</dbReference>
<keyword evidence="4 5" id="KW-0472">Membrane</keyword>